<dbReference type="InterPro" id="IPR001789">
    <property type="entry name" value="Sig_transdc_resp-reg_receiver"/>
</dbReference>
<dbReference type="CDD" id="cd17557">
    <property type="entry name" value="REC_Rcp-like"/>
    <property type="match status" value="1"/>
</dbReference>
<keyword evidence="1" id="KW-0597">Phosphoprotein</keyword>
<feature type="modified residue" description="4-aspartylphosphate" evidence="1">
    <location>
        <position position="65"/>
    </location>
</feature>
<evidence type="ECO:0000313" key="3">
    <source>
        <dbReference type="EMBL" id="QSQ20258.1"/>
    </source>
</evidence>
<feature type="domain" description="Response regulatory" evidence="2">
    <location>
        <begin position="7"/>
        <end position="132"/>
    </location>
</feature>
<evidence type="ECO:0000259" key="2">
    <source>
        <dbReference type="PROSITE" id="PS50110"/>
    </source>
</evidence>
<proteinExistence type="predicted"/>
<dbReference type="PANTHER" id="PTHR44520">
    <property type="entry name" value="RESPONSE REGULATOR RCP1-RELATED"/>
    <property type="match status" value="1"/>
</dbReference>
<keyword evidence="4" id="KW-1185">Reference proteome</keyword>
<dbReference type="InterPro" id="IPR052893">
    <property type="entry name" value="TCS_response_regulator"/>
</dbReference>
<dbReference type="PROSITE" id="PS50110">
    <property type="entry name" value="RESPONSE_REGULATORY"/>
    <property type="match status" value="1"/>
</dbReference>
<protein>
    <submittedName>
        <fullName evidence="3">Response regulator</fullName>
    </submittedName>
</protein>
<dbReference type="PANTHER" id="PTHR44520:SF1">
    <property type="entry name" value="TWO-COMPONENT SYSTEM REGULATORY PROTEIN"/>
    <property type="match status" value="1"/>
</dbReference>
<dbReference type="SUPFAM" id="SSF52172">
    <property type="entry name" value="CheY-like"/>
    <property type="match status" value="1"/>
</dbReference>
<dbReference type="SMART" id="SM00448">
    <property type="entry name" value="REC"/>
    <property type="match status" value="1"/>
</dbReference>
<organism evidence="3 4">
    <name type="scientific">Pyxidicoccus parkwayensis</name>
    <dbReference type="NCBI Taxonomy" id="2813578"/>
    <lineage>
        <taxon>Bacteria</taxon>
        <taxon>Pseudomonadati</taxon>
        <taxon>Myxococcota</taxon>
        <taxon>Myxococcia</taxon>
        <taxon>Myxococcales</taxon>
        <taxon>Cystobacterineae</taxon>
        <taxon>Myxococcaceae</taxon>
        <taxon>Pyxidicoccus</taxon>
    </lineage>
</organism>
<sequence>MTEPPRPLLLVEDSDADAVALERIARRLPMSLPLVRVRDGESALEYLYQLGDYADAARPALVLLDLHMPGMGGREVLSRLKADPSLRRIPIIIFSSSTEPRDVEGAYADGANCYLFKPEPGEQLEAAARALQSFWLSAARLPGAEDPRA</sequence>
<dbReference type="Pfam" id="PF00072">
    <property type="entry name" value="Response_reg"/>
    <property type="match status" value="1"/>
</dbReference>
<name>A0ABX7NVX2_9BACT</name>
<accession>A0ABX7NVX2</accession>
<dbReference type="Proteomes" id="UP000662747">
    <property type="component" value="Chromosome"/>
</dbReference>
<dbReference type="InterPro" id="IPR011006">
    <property type="entry name" value="CheY-like_superfamily"/>
</dbReference>
<dbReference type="EMBL" id="CP071090">
    <property type="protein sequence ID" value="QSQ20258.1"/>
    <property type="molecule type" value="Genomic_DNA"/>
</dbReference>
<dbReference type="RefSeq" id="WP_206721839.1">
    <property type="nucleotide sequence ID" value="NZ_CP071090.1"/>
</dbReference>
<evidence type="ECO:0000313" key="4">
    <source>
        <dbReference type="Proteomes" id="UP000662747"/>
    </source>
</evidence>
<gene>
    <name evidence="3" type="ORF">JY651_34045</name>
</gene>
<reference evidence="3 4" key="1">
    <citation type="submission" date="2021-02" db="EMBL/GenBank/DDBJ databases">
        <title>De Novo genome assembly of isolated myxobacteria.</title>
        <authorList>
            <person name="Stevens D.C."/>
        </authorList>
    </citation>
    <scope>NUCLEOTIDE SEQUENCE [LARGE SCALE GENOMIC DNA]</scope>
    <source>
        <strain evidence="4">SCPEA02</strain>
    </source>
</reference>
<dbReference type="Gene3D" id="3.40.50.2300">
    <property type="match status" value="1"/>
</dbReference>
<evidence type="ECO:0000256" key="1">
    <source>
        <dbReference type="PROSITE-ProRule" id="PRU00169"/>
    </source>
</evidence>